<feature type="non-terminal residue" evidence="3">
    <location>
        <position position="203"/>
    </location>
</feature>
<gene>
    <name evidence="3" type="ORF">GF339_08800</name>
</gene>
<dbReference type="AlphaFoldDB" id="A0A9D5JUV1"/>
<dbReference type="EMBL" id="WJJP01000275">
    <property type="protein sequence ID" value="MBD3324669.1"/>
    <property type="molecule type" value="Genomic_DNA"/>
</dbReference>
<organism evidence="3 4">
    <name type="scientific">candidate division KSB3 bacterium</name>
    <dbReference type="NCBI Taxonomy" id="2044937"/>
    <lineage>
        <taxon>Bacteria</taxon>
        <taxon>candidate division KSB3</taxon>
    </lineage>
</organism>
<accession>A0A9D5JUV1</accession>
<sequence length="203" mass="22288">MKTCLVTGGAGFIGSFLVDTLVTRGYTVRMYDNLDPQVHPGGKRPAHLNQEAEFIQGDVRDYDALKHALKGVDVVFHEAAVVGVGQSQYQIKHYVDVNIGGTANLLDIIANERTKVSKILVAASMSSYGEGQYHCQQCGLIAPPLRPETQMAAQNWEIHCPHCDNPAQPLPTGEMKRLECNSIYAITKKTQEEMVLNIGETYG</sequence>
<evidence type="ECO:0000313" key="3">
    <source>
        <dbReference type="EMBL" id="MBD3324669.1"/>
    </source>
</evidence>
<name>A0A9D5JUV1_9BACT</name>
<comment type="caution">
    <text evidence="3">The sequence shown here is derived from an EMBL/GenBank/DDBJ whole genome shotgun (WGS) entry which is preliminary data.</text>
</comment>
<proteinExistence type="inferred from homology"/>
<evidence type="ECO:0000313" key="4">
    <source>
        <dbReference type="Proteomes" id="UP000649604"/>
    </source>
</evidence>
<dbReference type="InterPro" id="IPR001509">
    <property type="entry name" value="Epimerase_deHydtase"/>
</dbReference>
<dbReference type="Proteomes" id="UP000649604">
    <property type="component" value="Unassembled WGS sequence"/>
</dbReference>
<dbReference type="Pfam" id="PF01370">
    <property type="entry name" value="Epimerase"/>
    <property type="match status" value="1"/>
</dbReference>
<dbReference type="SUPFAM" id="SSF51735">
    <property type="entry name" value="NAD(P)-binding Rossmann-fold domains"/>
    <property type="match status" value="1"/>
</dbReference>
<dbReference type="Gene3D" id="3.40.50.720">
    <property type="entry name" value="NAD(P)-binding Rossmann-like Domain"/>
    <property type="match status" value="1"/>
</dbReference>
<protein>
    <submittedName>
        <fullName evidence="3">SDR family NAD(P)-dependent oxidoreductase</fullName>
    </submittedName>
</protein>
<evidence type="ECO:0000259" key="2">
    <source>
        <dbReference type="Pfam" id="PF01370"/>
    </source>
</evidence>
<dbReference type="PANTHER" id="PTHR43000">
    <property type="entry name" value="DTDP-D-GLUCOSE 4,6-DEHYDRATASE-RELATED"/>
    <property type="match status" value="1"/>
</dbReference>
<dbReference type="InterPro" id="IPR036291">
    <property type="entry name" value="NAD(P)-bd_dom_sf"/>
</dbReference>
<feature type="domain" description="NAD-dependent epimerase/dehydratase" evidence="2">
    <location>
        <begin position="5"/>
        <end position="139"/>
    </location>
</feature>
<evidence type="ECO:0000256" key="1">
    <source>
        <dbReference type="ARBA" id="ARBA00007637"/>
    </source>
</evidence>
<reference evidence="3" key="1">
    <citation type="submission" date="2019-11" db="EMBL/GenBank/DDBJ databases">
        <title>Microbial mats filling the niche in hypersaline microbial mats.</title>
        <authorList>
            <person name="Wong H.L."/>
            <person name="Macleod F.I."/>
            <person name="White R.A. III"/>
            <person name="Burns B.P."/>
        </authorList>
    </citation>
    <scope>NUCLEOTIDE SEQUENCE</scope>
    <source>
        <strain evidence="3">Rbin_158</strain>
    </source>
</reference>
<comment type="similarity">
    <text evidence="1">Belongs to the NAD(P)-dependent epimerase/dehydratase family.</text>
</comment>